<evidence type="ECO:0000313" key="2">
    <source>
        <dbReference type="EMBL" id="OOY12347.1"/>
    </source>
</evidence>
<evidence type="ECO:0000256" key="1">
    <source>
        <dbReference type="SAM" id="SignalP"/>
    </source>
</evidence>
<proteinExistence type="predicted"/>
<feature type="signal peptide" evidence="1">
    <location>
        <begin position="1"/>
        <end position="19"/>
    </location>
</feature>
<reference evidence="2 3" key="1">
    <citation type="submission" date="2016-11" db="EMBL/GenBank/DDBJ databases">
        <title>A multilocus sequence analysis scheme for characterization of bacteria in the genus Thioclava.</title>
        <authorList>
            <person name="Liu Y."/>
            <person name="Shao Z."/>
        </authorList>
    </citation>
    <scope>NUCLEOTIDE SEQUENCE [LARGE SCALE GENOMIC DNA]</scope>
    <source>
        <strain evidence="2 3">11.10-0-13</strain>
    </source>
</reference>
<dbReference type="EMBL" id="MPZS01000001">
    <property type="protein sequence ID" value="OOY12347.1"/>
    <property type="molecule type" value="Genomic_DNA"/>
</dbReference>
<protein>
    <submittedName>
        <fullName evidence="2">YbjN domain-containing protein</fullName>
    </submittedName>
</protein>
<accession>A0ABX3MLT1</accession>
<gene>
    <name evidence="2" type="ORF">BMG00_00300</name>
</gene>
<evidence type="ECO:0000313" key="3">
    <source>
        <dbReference type="Proteomes" id="UP000242224"/>
    </source>
</evidence>
<feature type="chain" id="PRO_5046168731" evidence="1">
    <location>
        <begin position="20"/>
        <end position="157"/>
    </location>
</feature>
<comment type="caution">
    <text evidence="2">The sequence shown here is derived from an EMBL/GenBank/DDBJ whole genome shotgun (WGS) entry which is preliminary data.</text>
</comment>
<dbReference type="CDD" id="cd17511">
    <property type="entry name" value="YbjN_AmyR-like"/>
    <property type="match status" value="1"/>
</dbReference>
<keyword evidence="1" id="KW-0732">Signal</keyword>
<dbReference type="Pfam" id="PF10722">
    <property type="entry name" value="YbjN"/>
    <property type="match status" value="1"/>
</dbReference>
<keyword evidence="3" id="KW-1185">Reference proteome</keyword>
<dbReference type="Proteomes" id="UP000242224">
    <property type="component" value="Unassembled WGS sequence"/>
</dbReference>
<name>A0ABX3MLT1_9RHOB</name>
<dbReference type="InterPro" id="IPR019660">
    <property type="entry name" value="Put_sensory_transdc_reg_YbjN"/>
</dbReference>
<dbReference type="RefSeq" id="WP_078527367.1">
    <property type="nucleotide sequence ID" value="NZ_JACIZB010000001.1"/>
</dbReference>
<sequence>MTLRARLAGLCLSVPLALAGPLASAETLIDGSDPEAIRAIATGYGSAELETDSDGDPQIVGRIDGTQYIVLFYGCTNGQNCNSIQFTAGWAGVPVSLAQINAWNSGMRFGKAYLDEDGDPTVEMNVNLDFGVSRKNLDDTFDFWRLVLTQFQEEVLD</sequence>
<organism evidence="2 3">
    <name type="scientific">Thioclava marina</name>
    <dbReference type="NCBI Taxonomy" id="1915077"/>
    <lineage>
        <taxon>Bacteria</taxon>
        <taxon>Pseudomonadati</taxon>
        <taxon>Pseudomonadota</taxon>
        <taxon>Alphaproteobacteria</taxon>
        <taxon>Rhodobacterales</taxon>
        <taxon>Paracoccaceae</taxon>
        <taxon>Thioclava</taxon>
    </lineage>
</organism>